<keyword evidence="5" id="KW-0472">Membrane</keyword>
<proteinExistence type="inferred from homology"/>
<dbReference type="InterPro" id="IPR000602">
    <property type="entry name" value="Glyco_hydro_38_N"/>
</dbReference>
<gene>
    <name evidence="7" type="ORF">SAMN05421771_0229</name>
</gene>
<dbReference type="GO" id="GO:0004559">
    <property type="term" value="F:alpha-mannosidase activity"/>
    <property type="evidence" value="ECO:0007669"/>
    <property type="project" value="InterPro"/>
</dbReference>
<dbReference type="Gene3D" id="3.20.110.10">
    <property type="entry name" value="Glycoside hydrolase 38, N terminal domain"/>
    <property type="match status" value="1"/>
</dbReference>
<dbReference type="RefSeq" id="WP_089835823.1">
    <property type="nucleotide sequence ID" value="NZ_FOZL01000001.1"/>
</dbReference>
<dbReference type="InterPro" id="IPR011330">
    <property type="entry name" value="Glyco_hydro/deAcase_b/a-brl"/>
</dbReference>
<dbReference type="Gene3D" id="2.70.98.30">
    <property type="entry name" value="Golgi alpha-mannosidase II, domain 4"/>
    <property type="match status" value="1"/>
</dbReference>
<evidence type="ECO:0000256" key="4">
    <source>
        <dbReference type="ARBA" id="ARBA00023295"/>
    </source>
</evidence>
<dbReference type="Pfam" id="PF09261">
    <property type="entry name" value="Alpha-mann_mid"/>
    <property type="match status" value="1"/>
</dbReference>
<feature type="domain" description="Glycoside hydrolase family 38 central" evidence="6">
    <location>
        <begin position="340"/>
        <end position="417"/>
    </location>
</feature>
<dbReference type="SUPFAM" id="SSF88713">
    <property type="entry name" value="Glycoside hydrolase/deacetylase"/>
    <property type="match status" value="1"/>
</dbReference>
<evidence type="ECO:0000256" key="3">
    <source>
        <dbReference type="ARBA" id="ARBA00022801"/>
    </source>
</evidence>
<dbReference type="InterPro" id="IPR015341">
    <property type="entry name" value="Glyco_hydro_38_cen"/>
</dbReference>
<dbReference type="InterPro" id="IPR028995">
    <property type="entry name" value="Glyco_hydro_57/38_cen_sf"/>
</dbReference>
<keyword evidence="3" id="KW-0378">Hydrolase</keyword>
<dbReference type="GO" id="GO:0030246">
    <property type="term" value="F:carbohydrate binding"/>
    <property type="evidence" value="ECO:0007669"/>
    <property type="project" value="InterPro"/>
</dbReference>
<evidence type="ECO:0000313" key="8">
    <source>
        <dbReference type="Proteomes" id="UP000199024"/>
    </source>
</evidence>
<protein>
    <submittedName>
        <fullName evidence="7">Alpha-mannosidase</fullName>
    </submittedName>
</protein>
<accession>A0A1I6L416</accession>
<organism evidence="7 8">
    <name type="scientific">Granulicella pectinivorans</name>
    <dbReference type="NCBI Taxonomy" id="474950"/>
    <lineage>
        <taxon>Bacteria</taxon>
        <taxon>Pseudomonadati</taxon>
        <taxon>Acidobacteriota</taxon>
        <taxon>Terriglobia</taxon>
        <taxon>Terriglobales</taxon>
        <taxon>Acidobacteriaceae</taxon>
        <taxon>Granulicella</taxon>
    </lineage>
</organism>
<evidence type="ECO:0000259" key="6">
    <source>
        <dbReference type="SMART" id="SM00872"/>
    </source>
</evidence>
<dbReference type="InterPro" id="IPR013780">
    <property type="entry name" value="Glyco_hydro_b"/>
</dbReference>
<dbReference type="Proteomes" id="UP000199024">
    <property type="component" value="Unassembled WGS sequence"/>
</dbReference>
<dbReference type="SUPFAM" id="SSF88688">
    <property type="entry name" value="Families 57/38 glycoside transferase middle domain"/>
    <property type="match status" value="1"/>
</dbReference>
<dbReference type="Pfam" id="PF01074">
    <property type="entry name" value="Glyco_hydro_38N"/>
    <property type="match status" value="1"/>
</dbReference>
<name>A0A1I6L416_9BACT</name>
<keyword evidence="5" id="KW-1133">Transmembrane helix</keyword>
<dbReference type="Pfam" id="PF17677">
    <property type="entry name" value="Glyco_hydro38C2"/>
    <property type="match status" value="1"/>
</dbReference>
<dbReference type="SMART" id="SM00872">
    <property type="entry name" value="Alpha-mann_mid"/>
    <property type="match status" value="1"/>
</dbReference>
<dbReference type="EMBL" id="FOZL01000001">
    <property type="protein sequence ID" value="SFR98196.1"/>
    <property type="molecule type" value="Genomic_DNA"/>
</dbReference>
<evidence type="ECO:0000256" key="2">
    <source>
        <dbReference type="ARBA" id="ARBA00022723"/>
    </source>
</evidence>
<comment type="similarity">
    <text evidence="1">Belongs to the glycosyl hydrolase 38 family.</text>
</comment>
<dbReference type="Gene3D" id="1.20.1270.50">
    <property type="entry name" value="Glycoside hydrolase family 38, central domain"/>
    <property type="match status" value="1"/>
</dbReference>
<keyword evidence="4" id="KW-0326">Glycosidase</keyword>
<dbReference type="GO" id="GO:0046872">
    <property type="term" value="F:metal ion binding"/>
    <property type="evidence" value="ECO:0007669"/>
    <property type="project" value="UniProtKB-KW"/>
</dbReference>
<dbReference type="OrthoDB" id="9772207at2"/>
<evidence type="ECO:0000313" key="7">
    <source>
        <dbReference type="EMBL" id="SFR98196.1"/>
    </source>
</evidence>
<dbReference type="PANTHER" id="PTHR46017:SF1">
    <property type="entry name" value="ALPHA-MANNOSIDASE 2C1"/>
    <property type="match status" value="1"/>
</dbReference>
<dbReference type="InterPro" id="IPR011682">
    <property type="entry name" value="Glyco_hydro_38_C"/>
</dbReference>
<dbReference type="GO" id="GO:0009313">
    <property type="term" value="P:oligosaccharide catabolic process"/>
    <property type="evidence" value="ECO:0007669"/>
    <property type="project" value="TreeGrafter"/>
</dbReference>
<dbReference type="InterPro" id="IPR037094">
    <property type="entry name" value="Glyco_hydro_38_cen_sf"/>
</dbReference>
<sequence length="879" mass="98335">MFGIDTNSSRPSLSTVRRTSPVRAFTAEHWKERPLLFLRPVLAVGLFSVLACTASLAQNATTPAPTVWAPEASQLRLHMIGNAHVDAPWLWPLSEATAVVHSTFRSALERMKEDPDLTMTTSSSQFYEWVETTDPAMLAEIKAHVKSGRWDVVGGWWVEPDVNVPNGESLIRQGLYGQRTLERIFGRHANVGYNPDSFGHNGNMPQILKLEEMPYYVFMRPNALEKPAITQNLFQWQGIDGTRALTYRIPLYYHENADVHVHMVPTVKAVSGQPQYTFMEFFGIGDHGGGPTKANMQSIRQVQKEPGAPHIFYSTPDKYFAEVKPKLPADIQVFIGDLQHHSVGTYTAGSQIKKLNRSTEAALQTAEKFAALGAVSWGAPYPKNDFTTAWKRVLLLQFHDSMAATTIPEHEDTARDGYGRARDIATDALYASVQRLAWQVPTTDPDSQYLVVFNPHAWPAKLNVEYDLGWKDQTPTRVEDETGKAVSFQWIPATSVINGRQRLVAAVDMPPMGYRQLRIRKPSAGDTPAAVKAPRVTENTLENEHLRLTVTSTGTINLFDKDANREVFADADKGLRAVVMDDNNDTWAHQAHVYDKEVGSFSRTDLRILESGPLRSLLRETLTYNNSTLRLDWILYAGSRNVEVRATLDWHEHLKLLAFSFPVNVSTPDATYETAYGAIHRDNRGEEDPGQRWIDVSGQADGKPYGFTVINDAKYGYSVHGNDLRVSIARSAVYANHEPRQLLPGTDYTWMDQGEQTFRMLLVPHSGSWQQAGVVRAAEELVTETPIMYQGIHPGTRPGAASFLSVDASDIVVEAVKQSEDGEDLIVRSYETDGHASHATLQFPALRKSWSGDYHPYEIKTLRINPHTGTMKEVDALER</sequence>
<feature type="transmembrane region" description="Helical" evidence="5">
    <location>
        <begin position="36"/>
        <end position="57"/>
    </location>
</feature>
<reference evidence="7 8" key="1">
    <citation type="submission" date="2016-10" db="EMBL/GenBank/DDBJ databases">
        <authorList>
            <person name="de Groot N.N."/>
        </authorList>
    </citation>
    <scope>NUCLEOTIDE SEQUENCE [LARGE SCALE GENOMIC DNA]</scope>
    <source>
        <strain evidence="7 8">DSM 21001</strain>
    </source>
</reference>
<dbReference type="InterPro" id="IPR041147">
    <property type="entry name" value="GH38_C"/>
</dbReference>
<dbReference type="InterPro" id="IPR027291">
    <property type="entry name" value="Glyco_hydro_38_N_sf"/>
</dbReference>
<dbReference type="SUPFAM" id="SSF74650">
    <property type="entry name" value="Galactose mutarotase-like"/>
    <property type="match status" value="1"/>
</dbReference>
<dbReference type="PANTHER" id="PTHR46017">
    <property type="entry name" value="ALPHA-MANNOSIDASE 2C1"/>
    <property type="match status" value="1"/>
</dbReference>
<dbReference type="AlphaFoldDB" id="A0A1I6L416"/>
<dbReference type="Pfam" id="PF07748">
    <property type="entry name" value="Glyco_hydro_38C"/>
    <property type="match status" value="1"/>
</dbReference>
<keyword evidence="5" id="KW-0812">Transmembrane</keyword>
<keyword evidence="8" id="KW-1185">Reference proteome</keyword>
<evidence type="ECO:0000256" key="5">
    <source>
        <dbReference type="SAM" id="Phobius"/>
    </source>
</evidence>
<dbReference type="CDD" id="cd10789">
    <property type="entry name" value="GH38N_AMII_ER_cytosolic"/>
    <property type="match status" value="1"/>
</dbReference>
<evidence type="ECO:0000256" key="1">
    <source>
        <dbReference type="ARBA" id="ARBA00009792"/>
    </source>
</evidence>
<dbReference type="STRING" id="474950.SAMN05421771_0229"/>
<dbReference type="GO" id="GO:0006013">
    <property type="term" value="P:mannose metabolic process"/>
    <property type="evidence" value="ECO:0007669"/>
    <property type="project" value="InterPro"/>
</dbReference>
<dbReference type="InterPro" id="IPR011013">
    <property type="entry name" value="Gal_mutarotase_sf_dom"/>
</dbReference>
<dbReference type="Gene3D" id="2.60.40.1180">
    <property type="entry name" value="Golgi alpha-mannosidase II"/>
    <property type="match status" value="1"/>
</dbReference>
<keyword evidence="2" id="KW-0479">Metal-binding</keyword>